<dbReference type="CDD" id="cd12871">
    <property type="entry name" value="Bacuni_01323_like"/>
    <property type="match status" value="1"/>
</dbReference>
<gene>
    <name evidence="1" type="ORF">IAB81_03010</name>
</gene>
<dbReference type="EMBL" id="JADIMA010000031">
    <property type="protein sequence ID" value="MBO8472583.1"/>
    <property type="molecule type" value="Genomic_DNA"/>
</dbReference>
<reference evidence="1" key="1">
    <citation type="submission" date="2020-10" db="EMBL/GenBank/DDBJ databases">
        <authorList>
            <person name="Gilroy R."/>
        </authorList>
    </citation>
    <scope>NUCLEOTIDE SEQUENCE</scope>
    <source>
        <strain evidence="1">B1-8020</strain>
    </source>
</reference>
<comment type="caution">
    <text evidence="1">The sequence shown here is derived from an EMBL/GenBank/DDBJ whole genome shotgun (WGS) entry which is preliminary data.</text>
</comment>
<dbReference type="Proteomes" id="UP000823604">
    <property type="component" value="Unassembled WGS sequence"/>
</dbReference>
<name>A0A9D9IH30_9BACT</name>
<accession>A0A9D9IH30</accession>
<evidence type="ECO:0000313" key="2">
    <source>
        <dbReference type="Proteomes" id="UP000823604"/>
    </source>
</evidence>
<protein>
    <submittedName>
        <fullName evidence="1">DUF4595 domain-containing protein</fullName>
    </submittedName>
</protein>
<dbReference type="PROSITE" id="PS51257">
    <property type="entry name" value="PROKAR_LIPOPROTEIN"/>
    <property type="match status" value="1"/>
</dbReference>
<sequence length="274" mass="30742">MKTIKSFCTMMSVLALVAVSCEPENKGRGDEPDVPVVNETKTISSIRYVDCVYGSESMTDFVYDGQGRVISIETDDGYGSYAVDVVYSGNEVTVTSALFSDYVTELVYELDDAGKAISMSTFLGDELELEIEFSYNQDGSMSSLSVMDSYVVDYVWEDGNLVTAVARLMGYEIERGDRTYTDIPNDTNLDLNSLICMSDFSGSITNMDYDGEILGIYGKTSSCMMSSDVWDYEDMYEYEYGFDGQGRISEIDVYYSDGFSERELEGKYYIDYLK</sequence>
<dbReference type="AlphaFoldDB" id="A0A9D9IH30"/>
<evidence type="ECO:0000313" key="1">
    <source>
        <dbReference type="EMBL" id="MBO8472583.1"/>
    </source>
</evidence>
<proteinExistence type="predicted"/>
<organism evidence="1 2">
    <name type="scientific">Candidatus Merdivivens pullicola</name>
    <dbReference type="NCBI Taxonomy" id="2840872"/>
    <lineage>
        <taxon>Bacteria</taxon>
        <taxon>Pseudomonadati</taxon>
        <taxon>Bacteroidota</taxon>
        <taxon>Bacteroidia</taxon>
        <taxon>Bacteroidales</taxon>
        <taxon>Muribaculaceae</taxon>
        <taxon>Muribaculaceae incertae sedis</taxon>
        <taxon>Candidatus Merdivivens</taxon>
    </lineage>
</organism>
<reference evidence="1" key="2">
    <citation type="journal article" date="2021" name="PeerJ">
        <title>Extensive microbial diversity within the chicken gut microbiome revealed by metagenomics and culture.</title>
        <authorList>
            <person name="Gilroy R."/>
            <person name="Ravi A."/>
            <person name="Getino M."/>
            <person name="Pursley I."/>
            <person name="Horton D.L."/>
            <person name="Alikhan N.F."/>
            <person name="Baker D."/>
            <person name="Gharbi K."/>
            <person name="Hall N."/>
            <person name="Watson M."/>
            <person name="Adriaenssens E.M."/>
            <person name="Foster-Nyarko E."/>
            <person name="Jarju S."/>
            <person name="Secka A."/>
            <person name="Antonio M."/>
            <person name="Oren A."/>
            <person name="Chaudhuri R.R."/>
            <person name="La Ragione R."/>
            <person name="Hildebrand F."/>
            <person name="Pallen M.J."/>
        </authorList>
    </citation>
    <scope>NUCLEOTIDE SEQUENCE</scope>
    <source>
        <strain evidence="1">B1-8020</strain>
    </source>
</reference>